<dbReference type="SMART" id="SM01181">
    <property type="entry name" value="E2_bind"/>
    <property type="match status" value="1"/>
</dbReference>
<proteinExistence type="inferred from homology"/>
<dbReference type="InterPro" id="IPR035985">
    <property type="entry name" value="Ubiquitin-activating_enz"/>
</dbReference>
<dbReference type="GO" id="GO:0019781">
    <property type="term" value="F:NEDD8 activating enzyme activity"/>
    <property type="evidence" value="ECO:0007669"/>
    <property type="project" value="UniProtKB-UniRule"/>
</dbReference>
<dbReference type="SUPFAM" id="SSF69572">
    <property type="entry name" value="Activating enzymes of the ubiquitin-like proteins"/>
    <property type="match status" value="1"/>
</dbReference>
<organism evidence="4 5">
    <name type="scientific">Tieghemiomyces parasiticus</name>
    <dbReference type="NCBI Taxonomy" id="78921"/>
    <lineage>
        <taxon>Eukaryota</taxon>
        <taxon>Fungi</taxon>
        <taxon>Fungi incertae sedis</taxon>
        <taxon>Zoopagomycota</taxon>
        <taxon>Kickxellomycotina</taxon>
        <taxon>Dimargaritomycetes</taxon>
        <taxon>Dimargaritales</taxon>
        <taxon>Dimargaritaceae</taxon>
        <taxon>Tieghemiomyces</taxon>
    </lineage>
</organism>
<dbReference type="InterPro" id="IPR045886">
    <property type="entry name" value="ThiF/MoeB/HesA"/>
</dbReference>
<evidence type="ECO:0000259" key="3">
    <source>
        <dbReference type="SMART" id="SM01181"/>
    </source>
</evidence>
<keyword evidence="5" id="KW-1185">Reference proteome</keyword>
<dbReference type="Gene3D" id="3.40.50.720">
    <property type="entry name" value="NAD(P)-binding Rossmann-like Domain"/>
    <property type="match status" value="1"/>
</dbReference>
<comment type="pathway">
    <text evidence="1">Protein modification; protein neddylation.</text>
</comment>
<feature type="region of interest" description="Disordered" evidence="2">
    <location>
        <begin position="39"/>
        <end position="76"/>
    </location>
</feature>
<dbReference type="AlphaFoldDB" id="A0A9W7ZVA1"/>
<dbReference type="GO" id="GO:0005737">
    <property type="term" value="C:cytoplasm"/>
    <property type="evidence" value="ECO:0007669"/>
    <property type="project" value="TreeGrafter"/>
</dbReference>
<dbReference type="InterPro" id="IPR000594">
    <property type="entry name" value="ThiF_NAD_FAD-bd"/>
</dbReference>
<dbReference type="OrthoDB" id="5594139at2759"/>
<comment type="similarity">
    <text evidence="1">Belongs to the ubiquitin-activating E1 family. UBA3 subfamily.</text>
</comment>
<reference evidence="4" key="1">
    <citation type="submission" date="2022-07" db="EMBL/GenBank/DDBJ databases">
        <title>Phylogenomic reconstructions and comparative analyses of Kickxellomycotina fungi.</title>
        <authorList>
            <person name="Reynolds N.K."/>
            <person name="Stajich J.E."/>
            <person name="Barry K."/>
            <person name="Grigoriev I.V."/>
            <person name="Crous P."/>
            <person name="Smith M.E."/>
        </authorList>
    </citation>
    <scope>NUCLEOTIDE SEQUENCE</scope>
    <source>
        <strain evidence="4">RSA 861</strain>
    </source>
</reference>
<evidence type="ECO:0000313" key="4">
    <source>
        <dbReference type="EMBL" id="KAJ1911370.1"/>
    </source>
</evidence>
<dbReference type="InterPro" id="IPR014929">
    <property type="entry name" value="E2-binding"/>
</dbReference>
<evidence type="ECO:0000313" key="5">
    <source>
        <dbReference type="Proteomes" id="UP001150569"/>
    </source>
</evidence>
<dbReference type="Pfam" id="PF08825">
    <property type="entry name" value="E2_bind"/>
    <property type="match status" value="1"/>
</dbReference>
<keyword evidence="1" id="KW-0833">Ubl conjugation pathway</keyword>
<feature type="domain" description="E2 binding" evidence="3">
    <location>
        <begin position="328"/>
        <end position="412"/>
    </location>
</feature>
<gene>
    <name evidence="4" type="primary">uba3_2</name>
    <name evidence="4" type="ORF">IWQ60_010169</name>
</gene>
<dbReference type="EMBL" id="JANBPT010000939">
    <property type="protein sequence ID" value="KAJ1911370.1"/>
    <property type="molecule type" value="Genomic_DNA"/>
</dbReference>
<dbReference type="EC" id="6.2.1.64" evidence="1"/>
<dbReference type="PANTHER" id="PTHR10953">
    <property type="entry name" value="UBIQUITIN-ACTIVATING ENZYME E1"/>
    <property type="match status" value="1"/>
</dbReference>
<keyword evidence="1" id="KW-0547">Nucleotide-binding</keyword>
<name>A0A9W7ZVA1_9FUNG</name>
<protein>
    <recommendedName>
        <fullName evidence="1">NEDD8-activating enzyme E1 catalytic subunit</fullName>
        <ecNumber evidence="1">6.2.1.64</ecNumber>
    </recommendedName>
</protein>
<comment type="caution">
    <text evidence="4">The sequence shown here is derived from an EMBL/GenBank/DDBJ whole genome shotgun (WGS) entry which is preliminary data.</text>
</comment>
<dbReference type="GO" id="GO:0005634">
    <property type="term" value="C:nucleus"/>
    <property type="evidence" value="ECO:0007669"/>
    <property type="project" value="TreeGrafter"/>
</dbReference>
<dbReference type="GO" id="GO:0045116">
    <property type="term" value="P:protein neddylation"/>
    <property type="evidence" value="ECO:0007669"/>
    <property type="project" value="UniProtKB-UniRule"/>
</dbReference>
<accession>A0A9W7ZVA1</accession>
<keyword evidence="1" id="KW-0067">ATP-binding</keyword>
<comment type="function">
    <text evidence="1">Catalytic subunit of the dimeric E1 enzyme, which activates NEDD8.</text>
</comment>
<comment type="catalytic activity">
    <reaction evidence="1">
        <text>ATP + [NEDD8 protein] + [E1 NEDD8-activating enzyme]-L-cysteine = AMP + diphosphate + [E1 NEDD8-activating enzyme]-S-[NEDD8 protein]-yl-L-cysteine.</text>
        <dbReference type="EC" id="6.2.1.64"/>
    </reaction>
</comment>
<dbReference type="Pfam" id="PF00899">
    <property type="entry name" value="ThiF"/>
    <property type="match status" value="1"/>
</dbReference>
<evidence type="ECO:0000256" key="2">
    <source>
        <dbReference type="SAM" id="MobiDB-lite"/>
    </source>
</evidence>
<keyword evidence="1 4" id="KW-0436">Ligase</keyword>
<dbReference type="GO" id="GO:0005524">
    <property type="term" value="F:ATP binding"/>
    <property type="evidence" value="ECO:0007669"/>
    <property type="project" value="UniProtKB-UniRule"/>
</dbReference>
<dbReference type="Proteomes" id="UP001150569">
    <property type="component" value="Unassembled WGS sequence"/>
</dbReference>
<sequence>MVDHTEYDYPQFAELYRCLEPVDIVGYPPTPVAEVESFTDAEGPMSTHSSSSDPNDIPANSEGGPLDTGEADEFMQPPSLPEVKQMLHTCKVLVVGAGGLGCELLKDLALSGFRDIHVIDMDTIDVSNLNRQFLFRAKDIGQPKANVAAAFVNSRVATAQVTPHHCRIQDKDKAFYLQFQVIICGLDSVEARRWMNAFLVGIADMQNPETLKPLIDGGTEDLALDTDNPDHLRWVFERALERAESFRIPGVTYTLTQGVVKNIIPAIASTNAVIAAACANEALKLVTNCHPYLDNYMMYTGTAGIYTYTYAHAKRSDCPVCGSARCCVTFDPRRPLRDLVEWLAEEPGIRLVAPSLVTTAQVNLYLQAPPQLEVQTRPNLDKSLGSLIRDDEEIMVTDRTLPVSLILRVKLLGED</sequence>
<dbReference type="PANTHER" id="PTHR10953:SF6">
    <property type="entry name" value="NEDD8-ACTIVATING ENZYME E1 CATALYTIC SUBUNIT"/>
    <property type="match status" value="1"/>
</dbReference>
<dbReference type="Gene3D" id="3.10.290.20">
    <property type="entry name" value="Ubiquitin-like 2 activating enzyme e1b. Chain: B, domain 3"/>
    <property type="match status" value="1"/>
</dbReference>
<evidence type="ECO:0000256" key="1">
    <source>
        <dbReference type="RuleBase" id="RU368009"/>
    </source>
</evidence>